<name>A0A2N3NHK3_9PEZI</name>
<proteinExistence type="predicted"/>
<dbReference type="Proteomes" id="UP000233524">
    <property type="component" value="Unassembled WGS sequence"/>
</dbReference>
<evidence type="ECO:0000256" key="1">
    <source>
        <dbReference type="SAM" id="Coils"/>
    </source>
</evidence>
<keyword evidence="5" id="KW-1185">Reference proteome</keyword>
<feature type="compositionally biased region" description="Basic and acidic residues" evidence="2">
    <location>
        <begin position="259"/>
        <end position="279"/>
    </location>
</feature>
<evidence type="ECO:0000259" key="3">
    <source>
        <dbReference type="Pfam" id="PF04696"/>
    </source>
</evidence>
<feature type="region of interest" description="Disordered" evidence="2">
    <location>
        <begin position="214"/>
        <end position="293"/>
    </location>
</feature>
<accession>A0A2N3NHK3</accession>
<feature type="domain" description="Pinin/SDK/MemA protein" evidence="3">
    <location>
        <begin position="81"/>
        <end position="195"/>
    </location>
</feature>
<evidence type="ECO:0000313" key="4">
    <source>
        <dbReference type="EMBL" id="PKS11946.1"/>
    </source>
</evidence>
<feature type="compositionally biased region" description="Basic and acidic residues" evidence="2">
    <location>
        <begin position="38"/>
        <end position="49"/>
    </location>
</feature>
<dbReference type="InterPro" id="IPR006786">
    <property type="entry name" value="Pinin_SDK_MemA"/>
</dbReference>
<evidence type="ECO:0000256" key="2">
    <source>
        <dbReference type="SAM" id="MobiDB-lite"/>
    </source>
</evidence>
<dbReference type="STRING" id="41688.A0A2N3NHK3"/>
<protein>
    <recommendedName>
        <fullName evidence="3">Pinin/SDK/MemA protein domain-containing protein</fullName>
    </recommendedName>
</protein>
<dbReference type="AlphaFoldDB" id="A0A2N3NHK3"/>
<evidence type="ECO:0000313" key="5">
    <source>
        <dbReference type="Proteomes" id="UP000233524"/>
    </source>
</evidence>
<sequence>MSTETISDAPPLEDDTRTDADPSSLKRKASSSSLDEPDSPKRVRTDEQRTQASPDARNVEDTGRKDRTASIEEARARVAREEKSRGRRLFGGLLGTLNQRGVTAQQQKRLEIEKKQQDRLKQQRAAALEAQAEKKREIEERRRRDDIYWEEVVLAKKHKAMRQQAGVLCTKAQPSIQWRPWRFTEEQKDIIRGQKEETEAKIRRELEDFQLRREAHARKFGLPSPRRDEPDAPVQPSPGREVQEPSPVAKKTESAIVVEKVEEPKETRSEIDKEQHDESGDVMMESGEDVVIY</sequence>
<comment type="caution">
    <text evidence="4">The sequence shown here is derived from an EMBL/GenBank/DDBJ whole genome shotgun (WGS) entry which is preliminary data.</text>
</comment>
<feature type="coiled-coil region" evidence="1">
    <location>
        <begin position="103"/>
        <end position="140"/>
    </location>
</feature>
<dbReference type="EMBL" id="NLAX01000004">
    <property type="protein sequence ID" value="PKS11946.1"/>
    <property type="molecule type" value="Genomic_DNA"/>
</dbReference>
<keyword evidence="1" id="KW-0175">Coiled coil</keyword>
<feature type="region of interest" description="Disordered" evidence="2">
    <location>
        <begin position="1"/>
        <end position="87"/>
    </location>
</feature>
<dbReference type="Pfam" id="PF04696">
    <property type="entry name" value="Pinin_SDK_memA"/>
    <property type="match status" value="1"/>
</dbReference>
<dbReference type="InParanoid" id="A0A2N3NHK3"/>
<feature type="compositionally biased region" description="Basic and acidic residues" evidence="2">
    <location>
        <begin position="57"/>
        <end position="84"/>
    </location>
</feature>
<dbReference type="OrthoDB" id="330772at2759"/>
<gene>
    <name evidence="4" type="ORF">jhhlp_001242</name>
</gene>
<reference evidence="4 5" key="1">
    <citation type="journal article" date="2017" name="G3 (Bethesda)">
        <title>First Draft Genome Sequence of the Pathogenic Fungus Lomentospora prolificans (Formerly Scedosporium prolificans).</title>
        <authorList>
            <person name="Luo R."/>
            <person name="Zimin A."/>
            <person name="Workman R."/>
            <person name="Fan Y."/>
            <person name="Pertea G."/>
            <person name="Grossman N."/>
            <person name="Wear M.P."/>
            <person name="Jia B."/>
            <person name="Miller H."/>
            <person name="Casadevall A."/>
            <person name="Timp W."/>
            <person name="Zhang S.X."/>
            <person name="Salzberg S.L."/>
        </authorList>
    </citation>
    <scope>NUCLEOTIDE SEQUENCE [LARGE SCALE GENOMIC DNA]</scope>
    <source>
        <strain evidence="4 5">JHH-5317</strain>
    </source>
</reference>
<dbReference type="VEuPathDB" id="FungiDB:jhhlp_001242"/>
<organism evidence="4 5">
    <name type="scientific">Lomentospora prolificans</name>
    <dbReference type="NCBI Taxonomy" id="41688"/>
    <lineage>
        <taxon>Eukaryota</taxon>
        <taxon>Fungi</taxon>
        <taxon>Dikarya</taxon>
        <taxon>Ascomycota</taxon>
        <taxon>Pezizomycotina</taxon>
        <taxon>Sordariomycetes</taxon>
        <taxon>Hypocreomycetidae</taxon>
        <taxon>Microascales</taxon>
        <taxon>Microascaceae</taxon>
        <taxon>Lomentospora</taxon>
    </lineage>
</organism>